<organism evidence="1 2">
    <name type="scientific">Fusobacterium necrophorum</name>
    <dbReference type="NCBI Taxonomy" id="859"/>
    <lineage>
        <taxon>Bacteria</taxon>
        <taxon>Fusobacteriati</taxon>
        <taxon>Fusobacteriota</taxon>
        <taxon>Fusobacteriia</taxon>
        <taxon>Fusobacteriales</taxon>
        <taxon>Fusobacteriaceae</taxon>
        <taxon>Fusobacterium</taxon>
    </lineage>
</organism>
<dbReference type="EMBL" id="SBAP01000025">
    <property type="protein sequence ID" value="RXZ68584.1"/>
    <property type="molecule type" value="Genomic_DNA"/>
</dbReference>
<dbReference type="Proteomes" id="UP000289216">
    <property type="component" value="Unassembled WGS sequence"/>
</dbReference>
<proteinExistence type="predicted"/>
<reference evidence="1 2" key="1">
    <citation type="submission" date="2019-01" db="EMBL/GenBank/DDBJ databases">
        <title>Fusobacterium necrophorum Isolated From the Uterus of Dairy Cows.</title>
        <authorList>
            <person name="Francis A.M."/>
        </authorList>
    </citation>
    <scope>NUCLEOTIDE SEQUENCE [LARGE SCALE GENOMIC DNA]</scope>
    <source>
        <strain evidence="1 2">KG35</strain>
    </source>
</reference>
<dbReference type="Gene3D" id="3.30.930.30">
    <property type="match status" value="1"/>
</dbReference>
<sequence length="236" mass="28163">MKYLFYIGTGKYSLSTEEDLLRISPGDLSGKKEILIGSKNLIRDVQKAYRKLFQKAVDQYNLQHQEKVISSYYCKINESKKLSLATGILIRLGKKEEWENILDKDKKKIEKLYQNQLKVIKEFLPDFHIVNATIYLEEPCLRIVGIPVKRENKKEKKKLSIHVCKSACFDKKNIEELRKHLAFQIKSDFLKLYYKEIEVTRMIQVEKKKKQRKITEKDYIQLELFKEIRKEREKIL</sequence>
<dbReference type="AlphaFoldDB" id="A0A4Q2KSW4"/>
<name>A0A4Q2KSW4_9FUSO</name>
<protein>
    <submittedName>
        <fullName evidence="1">Uncharacterized protein</fullName>
    </submittedName>
</protein>
<gene>
    <name evidence="1" type="ORF">EPT53_09225</name>
</gene>
<accession>A0A4Q2KSW4</accession>
<dbReference type="RefSeq" id="WP_129491588.1">
    <property type="nucleotide sequence ID" value="NZ_SBAP01000025.1"/>
</dbReference>
<evidence type="ECO:0000313" key="2">
    <source>
        <dbReference type="Proteomes" id="UP000289216"/>
    </source>
</evidence>
<comment type="caution">
    <text evidence="1">The sequence shown here is derived from an EMBL/GenBank/DDBJ whole genome shotgun (WGS) entry which is preliminary data.</text>
</comment>
<evidence type="ECO:0000313" key="1">
    <source>
        <dbReference type="EMBL" id="RXZ68584.1"/>
    </source>
</evidence>